<dbReference type="OrthoDB" id="9806601at2"/>
<sequence>MISTDLSASFWAAAAPAPPPTDRLEGGKDVDVAIVGGGFSGLSTALHLAESGVACAVVEAGEIGSGASGRNNGQVIPTMSRADPSAMVAKFGQERGQRFAGLVRDSAQTVFDLVRRHDIDCAAEQSGWIQPAHTPGRVAKVAERRFKEWQALGAPVALLDRQQTASLLGSDAYCGAWLNRSGGHINPLAFARGLARAATGKGAAVFTRSPARSIERLPDGGWQVRTPAGALRAGRVVIATNAYSDDLWPGLKREVVPVFSFQMATQPLSDNLRKSLLPGRQAMSDTRGDLHFCRYTHDHRLVTGAPLLWRGDLDRRLRAHVAARLQRLFPQLGTITFDHLWCGYVGMTADYFPRLHELAPGIATWIGCNGRGVALATAMGPELARWAAGHARLDELALPVTPLQPIPAHALARRLARFMLWMYRRRDAREV</sequence>
<name>A0A5C8PVH5_9HYPH</name>
<dbReference type="InterPro" id="IPR006076">
    <property type="entry name" value="FAD-dep_OxRdtase"/>
</dbReference>
<comment type="caution">
    <text evidence="3">The sequence shown here is derived from an EMBL/GenBank/DDBJ whole genome shotgun (WGS) entry which is preliminary data.</text>
</comment>
<dbReference type="Proteomes" id="UP000321638">
    <property type="component" value="Unassembled WGS sequence"/>
</dbReference>
<dbReference type="Gene3D" id="3.30.9.10">
    <property type="entry name" value="D-Amino Acid Oxidase, subunit A, domain 2"/>
    <property type="match status" value="1"/>
</dbReference>
<proteinExistence type="predicted"/>
<evidence type="ECO:0000313" key="4">
    <source>
        <dbReference type="Proteomes" id="UP000321638"/>
    </source>
</evidence>
<dbReference type="InterPro" id="IPR036188">
    <property type="entry name" value="FAD/NAD-bd_sf"/>
</dbReference>
<dbReference type="SUPFAM" id="SSF51905">
    <property type="entry name" value="FAD/NAD(P)-binding domain"/>
    <property type="match status" value="1"/>
</dbReference>
<organism evidence="3 4">
    <name type="scientific">Vineibacter terrae</name>
    <dbReference type="NCBI Taxonomy" id="2586908"/>
    <lineage>
        <taxon>Bacteria</taxon>
        <taxon>Pseudomonadati</taxon>
        <taxon>Pseudomonadota</taxon>
        <taxon>Alphaproteobacteria</taxon>
        <taxon>Hyphomicrobiales</taxon>
        <taxon>Vineibacter</taxon>
    </lineage>
</organism>
<dbReference type="PANTHER" id="PTHR13847">
    <property type="entry name" value="SARCOSINE DEHYDROGENASE-RELATED"/>
    <property type="match status" value="1"/>
</dbReference>
<dbReference type="Pfam" id="PF01266">
    <property type="entry name" value="DAO"/>
    <property type="match status" value="1"/>
</dbReference>
<keyword evidence="4" id="KW-1185">Reference proteome</keyword>
<evidence type="ECO:0000313" key="3">
    <source>
        <dbReference type="EMBL" id="TXL82196.1"/>
    </source>
</evidence>
<dbReference type="GO" id="GO:0016491">
    <property type="term" value="F:oxidoreductase activity"/>
    <property type="evidence" value="ECO:0007669"/>
    <property type="project" value="UniProtKB-KW"/>
</dbReference>
<keyword evidence="1" id="KW-0560">Oxidoreductase</keyword>
<dbReference type="RefSeq" id="WP_147844898.1">
    <property type="nucleotide sequence ID" value="NZ_VDUZ01000001.1"/>
</dbReference>
<evidence type="ECO:0000256" key="1">
    <source>
        <dbReference type="ARBA" id="ARBA00023002"/>
    </source>
</evidence>
<dbReference type="AlphaFoldDB" id="A0A5C8PVH5"/>
<dbReference type="EMBL" id="VDUZ01000001">
    <property type="protein sequence ID" value="TXL82196.1"/>
    <property type="molecule type" value="Genomic_DNA"/>
</dbReference>
<accession>A0A5C8PVH5</accession>
<dbReference type="Gene3D" id="3.50.50.60">
    <property type="entry name" value="FAD/NAD(P)-binding domain"/>
    <property type="match status" value="1"/>
</dbReference>
<dbReference type="PANTHER" id="PTHR13847:SF281">
    <property type="entry name" value="FAD DEPENDENT OXIDOREDUCTASE DOMAIN-CONTAINING PROTEIN"/>
    <property type="match status" value="1"/>
</dbReference>
<dbReference type="GO" id="GO:0005737">
    <property type="term" value="C:cytoplasm"/>
    <property type="evidence" value="ECO:0007669"/>
    <property type="project" value="TreeGrafter"/>
</dbReference>
<reference evidence="3 4" key="1">
    <citation type="submission" date="2019-06" db="EMBL/GenBank/DDBJ databases">
        <title>New taxonomy in bacterial strain CC-CFT640, isolated from vineyard.</title>
        <authorList>
            <person name="Lin S.-Y."/>
            <person name="Tsai C.-F."/>
            <person name="Young C.-C."/>
        </authorList>
    </citation>
    <scope>NUCLEOTIDE SEQUENCE [LARGE SCALE GENOMIC DNA]</scope>
    <source>
        <strain evidence="3 4">CC-CFT640</strain>
    </source>
</reference>
<protein>
    <submittedName>
        <fullName evidence="3">FAD-binding oxidoreductase</fullName>
    </submittedName>
</protein>
<evidence type="ECO:0000259" key="2">
    <source>
        <dbReference type="Pfam" id="PF01266"/>
    </source>
</evidence>
<feature type="domain" description="FAD dependent oxidoreductase" evidence="2">
    <location>
        <begin position="31"/>
        <end position="386"/>
    </location>
</feature>
<gene>
    <name evidence="3" type="ORF">FHP25_00390</name>
</gene>